<keyword evidence="9" id="KW-1185">Reference proteome</keyword>
<dbReference type="PROSITE" id="PS01071">
    <property type="entry name" value="GRPE"/>
    <property type="match status" value="1"/>
</dbReference>
<dbReference type="InterPro" id="IPR000740">
    <property type="entry name" value="GrpE"/>
</dbReference>
<feature type="coiled-coil region" evidence="6">
    <location>
        <begin position="103"/>
        <end position="130"/>
    </location>
</feature>
<sequence length="313" mass="32490">MIIRDRRRIDPVTLELRGTTGSPGPATSENTDAAAPRTAGAGAGLEARHPHPRPEPEPEHGRAAGQGQGQGLGRGQDQGRAQDQAPERTAAADVPGGDEPPEIAKLRSQLSERTADLQRTKAEYDNYRKRVRRDRMAVQEIAVSNVLGALLPVMDTVVQAREHGETSKGFTCVADLLEARLAALGLQSVGEVGEPFDPTAHEALDYTESEQQERPVCSAVLRPGYRVGDHLLRPAQVVVTGPPTTGSVPQTTGSVPHTIGTVQSTIGSGGGTGSGGVAAVGGGSPAAGEPGSRRERPDGGPGEGGERGTRSEV</sequence>
<dbReference type="RefSeq" id="WP_364595372.1">
    <property type="nucleotide sequence ID" value="NZ_JBFAQK010000024.1"/>
</dbReference>
<evidence type="ECO:0000256" key="4">
    <source>
        <dbReference type="RuleBase" id="RU000639"/>
    </source>
</evidence>
<accession>A0ABV3HW68</accession>
<organism evidence="8 9">
    <name type="scientific">Streptomyces kurssanovii</name>
    <dbReference type="NCBI Taxonomy" id="67312"/>
    <lineage>
        <taxon>Bacteria</taxon>
        <taxon>Bacillati</taxon>
        <taxon>Actinomycetota</taxon>
        <taxon>Actinomycetes</taxon>
        <taxon>Kitasatosporales</taxon>
        <taxon>Streptomycetaceae</taxon>
        <taxon>Streptomyces</taxon>
    </lineage>
</organism>
<dbReference type="Gene3D" id="2.30.22.10">
    <property type="entry name" value="Head domain of nucleotide exchange factor GrpE"/>
    <property type="match status" value="1"/>
</dbReference>
<dbReference type="Pfam" id="PF01025">
    <property type="entry name" value="GrpE"/>
    <property type="match status" value="1"/>
</dbReference>
<dbReference type="Gene3D" id="3.90.20.20">
    <property type="match status" value="1"/>
</dbReference>
<protein>
    <recommendedName>
        <fullName evidence="3 4">Protein GrpE</fullName>
    </recommendedName>
    <alternativeName>
        <fullName evidence="3">HSP-70 cofactor</fullName>
    </alternativeName>
</protein>
<evidence type="ECO:0000256" key="3">
    <source>
        <dbReference type="HAMAP-Rule" id="MF_01151"/>
    </source>
</evidence>
<feature type="compositionally biased region" description="Basic and acidic residues" evidence="7">
    <location>
        <begin position="291"/>
        <end position="313"/>
    </location>
</feature>
<dbReference type="InterPro" id="IPR009012">
    <property type="entry name" value="GrpE_head"/>
</dbReference>
<comment type="similarity">
    <text evidence="1 3 5">Belongs to the GrpE family.</text>
</comment>
<gene>
    <name evidence="3 8" type="primary">grpE</name>
    <name evidence="8" type="ORF">AB0K36_18845</name>
</gene>
<name>A0ABV3HW68_9ACTN</name>
<evidence type="ECO:0000313" key="8">
    <source>
        <dbReference type="EMBL" id="MEV4682834.1"/>
    </source>
</evidence>
<proteinExistence type="inferred from homology"/>
<dbReference type="PANTHER" id="PTHR21237">
    <property type="entry name" value="GRPE PROTEIN"/>
    <property type="match status" value="1"/>
</dbReference>
<dbReference type="PRINTS" id="PR00773">
    <property type="entry name" value="GRPEPROTEIN"/>
</dbReference>
<keyword evidence="2 3" id="KW-0143">Chaperone</keyword>
<dbReference type="SUPFAM" id="SSF58014">
    <property type="entry name" value="Coiled-coil domain of nucleotide exchange factor GrpE"/>
    <property type="match status" value="1"/>
</dbReference>
<keyword evidence="3 4" id="KW-0346">Stress response</keyword>
<dbReference type="EMBL" id="JBFAQK010000024">
    <property type="protein sequence ID" value="MEV4682834.1"/>
    <property type="molecule type" value="Genomic_DNA"/>
</dbReference>
<keyword evidence="6" id="KW-0175">Coiled coil</keyword>
<dbReference type="HAMAP" id="MF_01151">
    <property type="entry name" value="GrpE"/>
    <property type="match status" value="1"/>
</dbReference>
<dbReference type="SUPFAM" id="SSF51064">
    <property type="entry name" value="Head domain of nucleotide exchange factor GrpE"/>
    <property type="match status" value="1"/>
</dbReference>
<keyword evidence="3" id="KW-0963">Cytoplasm</keyword>
<reference evidence="8 9" key="1">
    <citation type="submission" date="2024-06" db="EMBL/GenBank/DDBJ databases">
        <title>The Natural Products Discovery Center: Release of the First 8490 Sequenced Strains for Exploring Actinobacteria Biosynthetic Diversity.</title>
        <authorList>
            <person name="Kalkreuter E."/>
            <person name="Kautsar S.A."/>
            <person name="Yang D."/>
            <person name="Bader C.D."/>
            <person name="Teijaro C.N."/>
            <person name="Fluegel L."/>
            <person name="Davis C.M."/>
            <person name="Simpson J.R."/>
            <person name="Lauterbach L."/>
            <person name="Steele A.D."/>
            <person name="Gui C."/>
            <person name="Meng S."/>
            <person name="Li G."/>
            <person name="Viehrig K."/>
            <person name="Ye F."/>
            <person name="Su P."/>
            <person name="Kiefer A.F."/>
            <person name="Nichols A."/>
            <person name="Cepeda A.J."/>
            <person name="Yan W."/>
            <person name="Fan B."/>
            <person name="Jiang Y."/>
            <person name="Adhikari A."/>
            <person name="Zheng C.-J."/>
            <person name="Schuster L."/>
            <person name="Cowan T.M."/>
            <person name="Smanski M.J."/>
            <person name="Chevrette M.G."/>
            <person name="De Carvalho L.P.S."/>
            <person name="Shen B."/>
        </authorList>
    </citation>
    <scope>NUCLEOTIDE SEQUENCE [LARGE SCALE GENOMIC DNA]</scope>
    <source>
        <strain evidence="8 9">NPDC049344</strain>
    </source>
</reference>
<feature type="compositionally biased region" description="Gly residues" evidence="7">
    <location>
        <begin position="267"/>
        <end position="285"/>
    </location>
</feature>
<dbReference type="Proteomes" id="UP001552521">
    <property type="component" value="Unassembled WGS sequence"/>
</dbReference>
<feature type="compositionally biased region" description="Basic and acidic residues" evidence="7">
    <location>
        <begin position="46"/>
        <end position="62"/>
    </location>
</feature>
<evidence type="ECO:0000256" key="1">
    <source>
        <dbReference type="ARBA" id="ARBA00009054"/>
    </source>
</evidence>
<feature type="region of interest" description="Disordered" evidence="7">
    <location>
        <begin position="1"/>
        <end position="102"/>
    </location>
</feature>
<comment type="subcellular location">
    <subcellularLocation>
        <location evidence="3">Cytoplasm</location>
    </subcellularLocation>
</comment>
<feature type="compositionally biased region" description="Polar residues" evidence="7">
    <location>
        <begin position="19"/>
        <end position="31"/>
    </location>
</feature>
<evidence type="ECO:0000256" key="7">
    <source>
        <dbReference type="SAM" id="MobiDB-lite"/>
    </source>
</evidence>
<feature type="compositionally biased region" description="Gly residues" evidence="7">
    <location>
        <begin position="64"/>
        <end position="76"/>
    </location>
</feature>
<evidence type="ECO:0000256" key="5">
    <source>
        <dbReference type="RuleBase" id="RU004478"/>
    </source>
</evidence>
<comment type="function">
    <text evidence="3 4">Participates actively in the response to hyperosmotic and heat shock by preventing the aggregation of stress-denatured proteins, in association with DnaK and GrpE. It is the nucleotide exchange factor for DnaK and may function as a thermosensor. Unfolded proteins bind initially to DnaJ; upon interaction with the DnaJ-bound protein, DnaK hydrolyzes its bound ATP, resulting in the formation of a stable complex. GrpE releases ADP from DnaK; ATP binding to DnaK triggers the release of the substrate protein, thus completing the reaction cycle. Several rounds of ATP-dependent interactions between DnaJ, DnaK and GrpE are required for fully efficient folding.</text>
</comment>
<dbReference type="CDD" id="cd00446">
    <property type="entry name" value="GrpE"/>
    <property type="match status" value="1"/>
</dbReference>
<evidence type="ECO:0000313" key="9">
    <source>
        <dbReference type="Proteomes" id="UP001552521"/>
    </source>
</evidence>
<comment type="caution">
    <text evidence="8">The sequence shown here is derived from an EMBL/GenBank/DDBJ whole genome shotgun (WGS) entry which is preliminary data.</text>
</comment>
<evidence type="ECO:0000256" key="2">
    <source>
        <dbReference type="ARBA" id="ARBA00023186"/>
    </source>
</evidence>
<evidence type="ECO:0000256" key="6">
    <source>
        <dbReference type="SAM" id="Coils"/>
    </source>
</evidence>
<dbReference type="InterPro" id="IPR013805">
    <property type="entry name" value="GrpE_CC"/>
</dbReference>
<comment type="subunit">
    <text evidence="3">Homodimer.</text>
</comment>
<feature type="region of interest" description="Disordered" evidence="7">
    <location>
        <begin position="261"/>
        <end position="313"/>
    </location>
</feature>
<dbReference type="PANTHER" id="PTHR21237:SF23">
    <property type="entry name" value="GRPE PROTEIN HOMOLOG, MITOCHONDRIAL"/>
    <property type="match status" value="1"/>
</dbReference>